<evidence type="ECO:0000259" key="5">
    <source>
        <dbReference type="Pfam" id="PF23282"/>
    </source>
</evidence>
<evidence type="ECO:0000256" key="2">
    <source>
        <dbReference type="ARBA" id="ARBA00022737"/>
    </source>
</evidence>
<feature type="region of interest" description="Disordered" evidence="3">
    <location>
        <begin position="129"/>
        <end position="153"/>
    </location>
</feature>
<dbReference type="InterPro" id="IPR058192">
    <property type="entry name" value="WHD_ROQ1-like"/>
</dbReference>
<evidence type="ECO:0000256" key="1">
    <source>
        <dbReference type="ARBA" id="ARBA00022614"/>
    </source>
</evidence>
<feature type="compositionally biased region" description="Polar residues" evidence="3">
    <location>
        <begin position="142"/>
        <end position="153"/>
    </location>
</feature>
<dbReference type="EMBL" id="OIVN01000057">
    <property type="protein sequence ID" value="SPC73421.1"/>
    <property type="molecule type" value="Genomic_DNA"/>
</dbReference>
<evidence type="ECO:0000259" key="4">
    <source>
        <dbReference type="Pfam" id="PF20160"/>
    </source>
</evidence>
<dbReference type="Pfam" id="PF20160">
    <property type="entry name" value="C-JID"/>
    <property type="match status" value="1"/>
</dbReference>
<dbReference type="GO" id="GO:0006952">
    <property type="term" value="P:defense response"/>
    <property type="evidence" value="ECO:0007669"/>
    <property type="project" value="InterPro"/>
</dbReference>
<gene>
    <name evidence="6" type="ORF">FSB_LOCUS1303</name>
</gene>
<feature type="domain" description="C-JID" evidence="4">
    <location>
        <begin position="401"/>
        <end position="494"/>
    </location>
</feature>
<protein>
    <submittedName>
        <fullName evidence="6">Uncharacterized protein</fullName>
    </submittedName>
</protein>
<sequence>MDEWQSALGRGKIEVIEILEKCGFEATIGIDVLIDNSLLTIEKENLWMHSLLQEMGRQIVRSESCQQPGKRSRLWHYDDLFHVLAKDTCAAHHSALRSPEISKLENPSQSATHQVLNFRQNPPDLSVRSLQGKSDSLRHTSHNSPQGPQLSSGWPPSQYSFRVFIGGLFFMGRFLMASVPSIKEDRLEFPTFHAVVDLVCIGITIQFNLNFREASIFFWSHGISGVLMLTSREGSLENYLVGESRSWSSNDWHLPLETTDWYLPLEASSVVSNGDIQLSNPPQEFGSPPRLEGQYGCIDLVEIHPSFGPLNRLFVFELQGRYQLHRICLKDLAFSGMSRLVGILLNGMPWLKRLIPYFRQDYYSEIEEIGGGGEGEGGCAVLPCSFRWKEEGFRTAVQIIIPGLEIPWWLTYQSLGNSISIELPPNWFRSKWMGLALCASFNAISSPSYAHEFGNPVKTFGLRARVKVLGDHIDSAFEIFFNVKFGPKHIWLLYLSRQSRDDWFGHFWIVANNSKCSHIEVVFETYSVNVWKCGAALVIRARYG</sequence>
<dbReference type="SUPFAM" id="SSF46785">
    <property type="entry name" value="Winged helix' DNA-binding domain"/>
    <property type="match status" value="1"/>
</dbReference>
<dbReference type="PANTHER" id="PTHR11017:SF573">
    <property type="entry name" value="ADP-RIBOSYL CYCLASE_CYCLIC ADP-RIBOSE HYDROLASE"/>
    <property type="match status" value="1"/>
</dbReference>
<dbReference type="Pfam" id="PF23282">
    <property type="entry name" value="WHD_ROQ1"/>
    <property type="match status" value="1"/>
</dbReference>
<dbReference type="InterPro" id="IPR036390">
    <property type="entry name" value="WH_DNA-bd_sf"/>
</dbReference>
<dbReference type="InterPro" id="IPR045344">
    <property type="entry name" value="C-JID"/>
</dbReference>
<proteinExistence type="predicted"/>
<keyword evidence="1" id="KW-0433">Leucine-rich repeat</keyword>
<dbReference type="AlphaFoldDB" id="A0A2N9EFI7"/>
<evidence type="ECO:0000256" key="3">
    <source>
        <dbReference type="SAM" id="MobiDB-lite"/>
    </source>
</evidence>
<organism evidence="6">
    <name type="scientific">Fagus sylvatica</name>
    <name type="common">Beechnut</name>
    <dbReference type="NCBI Taxonomy" id="28930"/>
    <lineage>
        <taxon>Eukaryota</taxon>
        <taxon>Viridiplantae</taxon>
        <taxon>Streptophyta</taxon>
        <taxon>Embryophyta</taxon>
        <taxon>Tracheophyta</taxon>
        <taxon>Spermatophyta</taxon>
        <taxon>Magnoliopsida</taxon>
        <taxon>eudicotyledons</taxon>
        <taxon>Gunneridae</taxon>
        <taxon>Pentapetalae</taxon>
        <taxon>rosids</taxon>
        <taxon>fabids</taxon>
        <taxon>Fagales</taxon>
        <taxon>Fagaceae</taxon>
        <taxon>Fagus</taxon>
    </lineage>
</organism>
<name>A0A2N9EFI7_FAGSY</name>
<dbReference type="PANTHER" id="PTHR11017">
    <property type="entry name" value="LEUCINE-RICH REPEAT-CONTAINING PROTEIN"/>
    <property type="match status" value="1"/>
</dbReference>
<evidence type="ECO:0000313" key="6">
    <source>
        <dbReference type="EMBL" id="SPC73421.1"/>
    </source>
</evidence>
<keyword evidence="2" id="KW-0677">Repeat</keyword>
<reference evidence="6" key="1">
    <citation type="submission" date="2018-02" db="EMBL/GenBank/DDBJ databases">
        <authorList>
            <person name="Cohen D.B."/>
            <person name="Kent A.D."/>
        </authorList>
    </citation>
    <scope>NUCLEOTIDE SEQUENCE</scope>
</reference>
<feature type="domain" description="Disease resistance protein Roq1-like winged-helix" evidence="5">
    <location>
        <begin position="12"/>
        <end position="64"/>
    </location>
</feature>
<accession>A0A2N9EFI7</accession>
<dbReference type="InterPro" id="IPR044974">
    <property type="entry name" value="Disease_R_plants"/>
</dbReference>